<feature type="non-terminal residue" evidence="1">
    <location>
        <position position="1"/>
    </location>
</feature>
<gene>
    <name evidence="1" type="ORF">GGI25_006453</name>
</gene>
<organism evidence="1 2">
    <name type="scientific">Coemansia spiralis</name>
    <dbReference type="NCBI Taxonomy" id="417178"/>
    <lineage>
        <taxon>Eukaryota</taxon>
        <taxon>Fungi</taxon>
        <taxon>Fungi incertae sedis</taxon>
        <taxon>Zoopagomycota</taxon>
        <taxon>Kickxellomycotina</taxon>
        <taxon>Kickxellomycetes</taxon>
        <taxon>Kickxellales</taxon>
        <taxon>Kickxellaceae</taxon>
        <taxon>Coemansia</taxon>
    </lineage>
</organism>
<dbReference type="EMBL" id="JANBTW010000201">
    <property type="protein sequence ID" value="KAJ2668411.1"/>
    <property type="molecule type" value="Genomic_DNA"/>
</dbReference>
<dbReference type="AlphaFoldDB" id="A0A9W8G255"/>
<sequence>CAIDNNQIFQICVDNYWTNSSCTSGNYCLYRGGAATCVDKATAEAPQIPCNTINATQCFNGDSTIYQICYQNIWTNATCDEGTVCGVSKGNAVCHDPSQPIVDIPVEPCNDNGAKECVVGNEALYRVCTKGLWTNLTCDSTNVCRENDGRVVCVDKDKADLSLTMHTLFAPSAYRAHENKAASLRLSYSWGASALLTVAAFAFGAGL</sequence>
<comment type="caution">
    <text evidence="1">The sequence shown here is derived from an EMBL/GenBank/DDBJ whole genome shotgun (WGS) entry which is preliminary data.</text>
</comment>
<accession>A0A9W8G255</accession>
<evidence type="ECO:0000313" key="1">
    <source>
        <dbReference type="EMBL" id="KAJ2668411.1"/>
    </source>
</evidence>
<dbReference type="Proteomes" id="UP001151518">
    <property type="component" value="Unassembled WGS sequence"/>
</dbReference>
<name>A0A9W8G255_9FUNG</name>
<evidence type="ECO:0000313" key="2">
    <source>
        <dbReference type="Proteomes" id="UP001151518"/>
    </source>
</evidence>
<proteinExistence type="predicted"/>
<protein>
    <submittedName>
        <fullName evidence="1">Uncharacterized protein</fullName>
    </submittedName>
</protein>
<dbReference type="OrthoDB" id="5536345at2759"/>
<reference evidence="1" key="1">
    <citation type="submission" date="2022-07" db="EMBL/GenBank/DDBJ databases">
        <title>Phylogenomic reconstructions and comparative analyses of Kickxellomycotina fungi.</title>
        <authorList>
            <person name="Reynolds N.K."/>
            <person name="Stajich J.E."/>
            <person name="Barry K."/>
            <person name="Grigoriev I.V."/>
            <person name="Crous P."/>
            <person name="Smith M.E."/>
        </authorList>
    </citation>
    <scope>NUCLEOTIDE SEQUENCE</scope>
    <source>
        <strain evidence="1">NRRL 3115</strain>
    </source>
</reference>